<name>A0A2P4SAE9_BAMTH</name>
<keyword evidence="2" id="KW-1185">Reference proteome</keyword>
<proteinExistence type="predicted"/>
<sequence length="203" mass="20921">MLPAATGAPMTGTAPGTRSAASLAVGWPVPPRTQQSLARAPWCCGALWAPAWSSVTAMLTVPEPRSAAPPAAATSANCPPRCARGSVLLHLPGLVSALSYAWRTRTVHPARSAACRTAAVRVLPHCRVRPTPHPARKGRHGVGHSSCSDHHIHLLQAQPNPGWGGCTGSCQFGAIPPLCHRSTHCPTAPIPLAAPPAEGVSTV</sequence>
<organism evidence="1 2">
    <name type="scientific">Bambusicola thoracicus</name>
    <name type="common">Chinese bamboo-partridge</name>
    <name type="synonym">Perdix thoracica</name>
    <dbReference type="NCBI Taxonomy" id="9083"/>
    <lineage>
        <taxon>Eukaryota</taxon>
        <taxon>Metazoa</taxon>
        <taxon>Chordata</taxon>
        <taxon>Craniata</taxon>
        <taxon>Vertebrata</taxon>
        <taxon>Euteleostomi</taxon>
        <taxon>Archelosauria</taxon>
        <taxon>Archosauria</taxon>
        <taxon>Dinosauria</taxon>
        <taxon>Saurischia</taxon>
        <taxon>Theropoda</taxon>
        <taxon>Coelurosauria</taxon>
        <taxon>Aves</taxon>
        <taxon>Neognathae</taxon>
        <taxon>Galloanserae</taxon>
        <taxon>Galliformes</taxon>
        <taxon>Phasianidae</taxon>
        <taxon>Perdicinae</taxon>
        <taxon>Bambusicola</taxon>
    </lineage>
</organism>
<gene>
    <name evidence="1" type="ORF">CIB84_015159</name>
</gene>
<protein>
    <submittedName>
        <fullName evidence="1">Uncharacterized protein</fullName>
    </submittedName>
</protein>
<dbReference type="AlphaFoldDB" id="A0A2P4SAE9"/>
<accession>A0A2P4SAE9</accession>
<dbReference type="Proteomes" id="UP000237246">
    <property type="component" value="Unassembled WGS sequence"/>
</dbReference>
<dbReference type="EMBL" id="PPHD01073550">
    <property type="protein sequence ID" value="POI21094.1"/>
    <property type="molecule type" value="Genomic_DNA"/>
</dbReference>
<evidence type="ECO:0000313" key="1">
    <source>
        <dbReference type="EMBL" id="POI21094.1"/>
    </source>
</evidence>
<reference evidence="1 2" key="1">
    <citation type="submission" date="2018-01" db="EMBL/GenBank/DDBJ databases">
        <title>Comparison of the Chinese Bamboo Partridge and Red Junglefowl genome sequences highlights the importance of demography in genome evolution.</title>
        <authorList>
            <person name="Tiley G.P."/>
            <person name="Kimball R.T."/>
            <person name="Braun E.L."/>
            <person name="Burleigh J.G."/>
        </authorList>
    </citation>
    <scope>NUCLEOTIDE SEQUENCE [LARGE SCALE GENOMIC DNA]</scope>
    <source>
        <strain evidence="1">RTK389</strain>
        <tissue evidence="1">Blood</tissue>
    </source>
</reference>
<comment type="caution">
    <text evidence="1">The sequence shown here is derived from an EMBL/GenBank/DDBJ whole genome shotgun (WGS) entry which is preliminary data.</text>
</comment>
<evidence type="ECO:0000313" key="2">
    <source>
        <dbReference type="Proteomes" id="UP000237246"/>
    </source>
</evidence>